<dbReference type="Proteomes" id="UP001177021">
    <property type="component" value="Unassembled WGS sequence"/>
</dbReference>
<gene>
    <name evidence="1" type="ORF">MILVUS5_LOCUS36166</name>
</gene>
<organism evidence="1 2">
    <name type="scientific">Trifolium pratense</name>
    <name type="common">Red clover</name>
    <dbReference type="NCBI Taxonomy" id="57577"/>
    <lineage>
        <taxon>Eukaryota</taxon>
        <taxon>Viridiplantae</taxon>
        <taxon>Streptophyta</taxon>
        <taxon>Embryophyta</taxon>
        <taxon>Tracheophyta</taxon>
        <taxon>Spermatophyta</taxon>
        <taxon>Magnoliopsida</taxon>
        <taxon>eudicotyledons</taxon>
        <taxon>Gunneridae</taxon>
        <taxon>Pentapetalae</taxon>
        <taxon>rosids</taxon>
        <taxon>fabids</taxon>
        <taxon>Fabales</taxon>
        <taxon>Fabaceae</taxon>
        <taxon>Papilionoideae</taxon>
        <taxon>50 kb inversion clade</taxon>
        <taxon>NPAAA clade</taxon>
        <taxon>Hologalegina</taxon>
        <taxon>IRL clade</taxon>
        <taxon>Trifolieae</taxon>
        <taxon>Trifolium</taxon>
    </lineage>
</organism>
<reference evidence="1" key="1">
    <citation type="submission" date="2023-10" db="EMBL/GenBank/DDBJ databases">
        <authorList>
            <person name="Rodriguez Cubillos JULIANA M."/>
            <person name="De Vega J."/>
        </authorList>
    </citation>
    <scope>NUCLEOTIDE SEQUENCE</scope>
</reference>
<protein>
    <submittedName>
        <fullName evidence="1">Uncharacterized protein</fullName>
    </submittedName>
</protein>
<sequence>MTTTGRSESINAFIKRFINSHICLSDFVKQVDVAIDDIKQKEEHDIVSAKCKGSNAKFMSPLQEQAHSVLTHFSFQKFQKEFERFAQYSIDHENDNVFVLRFYKDINRKHEVFWDGKIATCSCKHFEFWGVLCRHILSIFIHKDCHENPFQLFAITVVSSSTN</sequence>
<keyword evidence="2" id="KW-1185">Reference proteome</keyword>
<evidence type="ECO:0000313" key="2">
    <source>
        <dbReference type="Proteomes" id="UP001177021"/>
    </source>
</evidence>
<proteinExistence type="predicted"/>
<name>A0ACB0LSS8_TRIPR</name>
<dbReference type="EMBL" id="CASHSV030000716">
    <property type="protein sequence ID" value="CAJ2672546.1"/>
    <property type="molecule type" value="Genomic_DNA"/>
</dbReference>
<evidence type="ECO:0000313" key="1">
    <source>
        <dbReference type="EMBL" id="CAJ2672546.1"/>
    </source>
</evidence>
<comment type="caution">
    <text evidence="1">The sequence shown here is derived from an EMBL/GenBank/DDBJ whole genome shotgun (WGS) entry which is preliminary data.</text>
</comment>
<accession>A0ACB0LSS8</accession>